<organism evidence="5">
    <name type="scientific">Nocardia farcinica</name>
    <dbReference type="NCBI Taxonomy" id="37329"/>
    <lineage>
        <taxon>Bacteria</taxon>
        <taxon>Bacillati</taxon>
        <taxon>Actinomycetota</taxon>
        <taxon>Actinomycetes</taxon>
        <taxon>Mycobacteriales</taxon>
        <taxon>Nocardiaceae</taxon>
        <taxon>Nocardia</taxon>
    </lineage>
</organism>
<feature type="compositionally biased region" description="Basic and acidic residues" evidence="3">
    <location>
        <begin position="24"/>
        <end position="36"/>
    </location>
</feature>
<keyword evidence="4" id="KW-0812">Transmembrane</keyword>
<comment type="subcellular location">
    <subcellularLocation>
        <location evidence="1">Membrane</location>
    </subcellularLocation>
</comment>
<name>A0A449GJT8_NOCFR</name>
<dbReference type="PANTHER" id="PTHR37042:SF4">
    <property type="entry name" value="OUTER MEMBRANE PROTEIN RV1973"/>
    <property type="match status" value="1"/>
</dbReference>
<reference evidence="5" key="1">
    <citation type="submission" date="2019-02" db="EMBL/GenBank/DDBJ databases">
        <authorList>
            <consortium name="Pathogen Informatics"/>
        </authorList>
    </citation>
    <scope>NUCLEOTIDE SEQUENCE</scope>
    <source>
        <strain evidence="5">3012STDY6733949</strain>
    </source>
</reference>
<gene>
    <name evidence="5" type="ORF">NCTC1935_03790</name>
</gene>
<evidence type="ECO:0000256" key="4">
    <source>
        <dbReference type="SAM" id="Phobius"/>
    </source>
</evidence>
<dbReference type="EMBL" id="CAACYE010000005">
    <property type="protein sequence ID" value="VFA85944.1"/>
    <property type="molecule type" value="Genomic_DNA"/>
</dbReference>
<evidence type="ECO:0000313" key="5">
    <source>
        <dbReference type="EMBL" id="VFA85944.1"/>
    </source>
</evidence>
<evidence type="ECO:0000256" key="1">
    <source>
        <dbReference type="ARBA" id="ARBA00004370"/>
    </source>
</evidence>
<dbReference type="PANTHER" id="PTHR37042">
    <property type="entry name" value="OUTER MEMBRANE PROTEIN RV1973"/>
    <property type="match status" value="1"/>
</dbReference>
<accession>A0A449GJT8</accession>
<sequence length="274" mass="29014">MNERRPVNRVTPKRKPAADSGSDATRRRASDPRGRPTPDTAAARRSADTGRRSAGTPPARGASEQAAGRPARVRPTRRRTTRGHEPASRPAAVRLDKSAAARTEPTPSRQRFGASWTTVAAAVVAAAVLAAFAAVAALRPGVNDSNAAFVDGAATEEVRAAADNALRTIYGYDIADIDGYQDKVRQVVTDKMAEDLDKFAGTTIEAIKQAQTSADAKPEPVGVTMLTEDRAELLVNLVVSATKDGVAQQSVAGPVVLRMRKVDGRWLAADIVDQ</sequence>
<protein>
    <recommendedName>
        <fullName evidence="6">Mce-associated membrane protein</fullName>
    </recommendedName>
</protein>
<evidence type="ECO:0000256" key="3">
    <source>
        <dbReference type="SAM" id="MobiDB-lite"/>
    </source>
</evidence>
<feature type="compositionally biased region" description="Basic residues" evidence="3">
    <location>
        <begin position="71"/>
        <end position="81"/>
    </location>
</feature>
<evidence type="ECO:0000256" key="2">
    <source>
        <dbReference type="ARBA" id="ARBA00023136"/>
    </source>
</evidence>
<keyword evidence="4" id="KW-1133">Transmembrane helix</keyword>
<dbReference type="AlphaFoldDB" id="A0A449GJT8"/>
<dbReference type="RefSeq" id="WP_137353637.1">
    <property type="nucleotide sequence ID" value="NZ_CAACYE020000001.1"/>
</dbReference>
<evidence type="ECO:0008006" key="6">
    <source>
        <dbReference type="Google" id="ProtNLM"/>
    </source>
</evidence>
<feature type="transmembrane region" description="Helical" evidence="4">
    <location>
        <begin position="116"/>
        <end position="138"/>
    </location>
</feature>
<proteinExistence type="predicted"/>
<dbReference type="GO" id="GO:0016020">
    <property type="term" value="C:membrane"/>
    <property type="evidence" value="ECO:0007669"/>
    <property type="project" value="UniProtKB-SubCell"/>
</dbReference>
<keyword evidence="2 4" id="KW-0472">Membrane</keyword>
<feature type="region of interest" description="Disordered" evidence="3">
    <location>
        <begin position="1"/>
        <end position="112"/>
    </location>
</feature>